<protein>
    <submittedName>
        <fullName evidence="2">Uncharacterized protein</fullName>
    </submittedName>
</protein>
<dbReference type="EMBL" id="GECU01013712">
    <property type="protein sequence ID" value="JAS93994.1"/>
    <property type="molecule type" value="Transcribed_RNA"/>
</dbReference>
<feature type="region of interest" description="Disordered" evidence="1">
    <location>
        <begin position="1"/>
        <end position="44"/>
    </location>
</feature>
<evidence type="ECO:0000256" key="1">
    <source>
        <dbReference type="SAM" id="MobiDB-lite"/>
    </source>
</evidence>
<feature type="non-terminal residue" evidence="2">
    <location>
        <position position="1"/>
    </location>
</feature>
<organism evidence="2">
    <name type="scientific">Homalodisca liturata</name>
    <dbReference type="NCBI Taxonomy" id="320908"/>
    <lineage>
        <taxon>Eukaryota</taxon>
        <taxon>Metazoa</taxon>
        <taxon>Ecdysozoa</taxon>
        <taxon>Arthropoda</taxon>
        <taxon>Hexapoda</taxon>
        <taxon>Insecta</taxon>
        <taxon>Pterygota</taxon>
        <taxon>Neoptera</taxon>
        <taxon>Paraneoptera</taxon>
        <taxon>Hemiptera</taxon>
        <taxon>Auchenorrhyncha</taxon>
        <taxon>Membracoidea</taxon>
        <taxon>Cicadellidae</taxon>
        <taxon>Cicadellinae</taxon>
        <taxon>Proconiini</taxon>
        <taxon>Homalodisca</taxon>
    </lineage>
</organism>
<evidence type="ECO:0000313" key="2">
    <source>
        <dbReference type="EMBL" id="JAS93994.1"/>
    </source>
</evidence>
<gene>
    <name evidence="2" type="ORF">g.18570</name>
</gene>
<dbReference type="AlphaFoldDB" id="A0A1B6J487"/>
<proteinExistence type="predicted"/>
<accession>A0A1B6J487</accession>
<sequence length="240" mass="27471">PPLPFKPKPMKPPRKNLPAITVNDSDENCSKEHQNQNADNCADYDDIEVRNDAWKTMGVGVMPHSERPFSSRTEEPLEMQNNWQQCEEHHYDKLQHLGPTNKPHPRPGYRQIVGIAPALPPLPFKPKPMKPPRKNLPAITVNDSDENCSKEHQNQNADNCADYDDIEVRNDAWKTMGVGVMPHSERPFSSRTEEPLEMQNNWQQCEEHHYDKLQHLGPTNKPHPRPGYRQIVGIAPALPP</sequence>
<reference evidence="2" key="1">
    <citation type="submission" date="2015-11" db="EMBL/GenBank/DDBJ databases">
        <title>De novo transcriptome assembly of four potential Pierce s Disease insect vectors from Arizona vineyards.</title>
        <authorList>
            <person name="Tassone E.E."/>
        </authorList>
    </citation>
    <scope>NUCLEOTIDE SEQUENCE</scope>
</reference>
<feature type="non-terminal residue" evidence="2">
    <location>
        <position position="240"/>
    </location>
</feature>
<feature type="region of interest" description="Disordered" evidence="1">
    <location>
        <begin position="214"/>
        <end position="240"/>
    </location>
</feature>
<name>A0A1B6J487_9HEMI</name>